<dbReference type="Gene3D" id="3.10.105.10">
    <property type="entry name" value="Dipeptide-binding Protein, Domain 3"/>
    <property type="match status" value="1"/>
</dbReference>
<dbReference type="RefSeq" id="WP_173228816.1">
    <property type="nucleotide sequence ID" value="NZ_CP053941.1"/>
</dbReference>
<keyword evidence="2" id="KW-0813">Transport</keyword>
<dbReference type="EMBL" id="CP053941">
    <property type="protein sequence ID" value="QKG92207.1"/>
    <property type="molecule type" value="Genomic_DNA"/>
</dbReference>
<dbReference type="GeneID" id="55594313"/>
<dbReference type="PANTHER" id="PTHR30290">
    <property type="entry name" value="PERIPLASMIC BINDING COMPONENT OF ABC TRANSPORTER"/>
    <property type="match status" value="1"/>
</dbReference>
<dbReference type="InterPro" id="IPR000914">
    <property type="entry name" value="SBP_5_dom"/>
</dbReference>
<name>A0A7D3XZS4_9EURY</name>
<evidence type="ECO:0000313" key="7">
    <source>
        <dbReference type="Proteomes" id="UP000505020"/>
    </source>
</evidence>
<evidence type="ECO:0000313" key="6">
    <source>
        <dbReference type="EMBL" id="QKG92207.1"/>
    </source>
</evidence>
<keyword evidence="3" id="KW-0732">Signal</keyword>
<sequence length="547" mass="59256">MPTDNDDHVDRRTVLKYAGTAGAVGLAGCAGGGDGGDGGDGSDGGDGMDGGDGSDGSDGSDGGDGGDDTFELGVTMGQMDSGLDPQDHAETNTEIIVGQLYEGLLDRDKQGGIIAGLADEWERTEDGDVRFMLRDGLTFHNGDEVTPQDVRYSIRRIVFEDVGIASPQSNDLGPVTEVATGDGQVTVSFDGYNPIAFQLFATNGPIVQQSWIEENGSDYINRNANGTGPFRLTNYESGNQVVYEPNEEYWDGAPEVDELTMTASSESSTRVNQLLAEETDIVTNVPPNEVSRVNSSDVATINSVPSARIIFLQMRYDVEPFSSQQFRQAMNYAVDVESIIENVLNGFGNITGQPTLEGHVGYNPDIDPYPYDPDEAERLVEESGHAGVEITLQTPIGRYLRDVEIAQAAANQIDSLSNVSCEVQQREFSSLVQDITTGNIEDKPHFNLLGWGNGEFDGSQTMTPLMSSEGALTILKNDDLDALLNEAETTQDTEERVDILQEANQLAHDLAPWVFMHQQFSVYGVSNEISWEPRADEFIDPDTATRQ</sequence>
<keyword evidence="7" id="KW-1185">Reference proteome</keyword>
<dbReference type="AlphaFoldDB" id="A0A7D3XZS4"/>
<dbReference type="GO" id="GO:0015833">
    <property type="term" value="P:peptide transport"/>
    <property type="evidence" value="ECO:0007669"/>
    <property type="project" value="TreeGrafter"/>
</dbReference>
<gene>
    <name evidence="6" type="ORF">HPS36_04885</name>
</gene>
<evidence type="ECO:0000256" key="3">
    <source>
        <dbReference type="ARBA" id="ARBA00022729"/>
    </source>
</evidence>
<dbReference type="PIRSF" id="PIRSF002741">
    <property type="entry name" value="MppA"/>
    <property type="match status" value="1"/>
</dbReference>
<dbReference type="InterPro" id="IPR039424">
    <property type="entry name" value="SBP_5"/>
</dbReference>
<organism evidence="6 7">
    <name type="scientific">Halorubrum salinarum</name>
    <dbReference type="NCBI Taxonomy" id="2739057"/>
    <lineage>
        <taxon>Archaea</taxon>
        <taxon>Methanobacteriati</taxon>
        <taxon>Methanobacteriota</taxon>
        <taxon>Stenosarchaea group</taxon>
        <taxon>Halobacteria</taxon>
        <taxon>Halobacteriales</taxon>
        <taxon>Haloferacaceae</taxon>
        <taxon>Halorubrum</taxon>
    </lineage>
</organism>
<proteinExistence type="inferred from homology"/>
<evidence type="ECO:0000259" key="5">
    <source>
        <dbReference type="Pfam" id="PF00496"/>
    </source>
</evidence>
<feature type="region of interest" description="Disordered" evidence="4">
    <location>
        <begin position="24"/>
        <end position="84"/>
    </location>
</feature>
<feature type="compositionally biased region" description="Gly residues" evidence="4">
    <location>
        <begin position="28"/>
        <end position="63"/>
    </location>
</feature>
<evidence type="ECO:0000256" key="4">
    <source>
        <dbReference type="SAM" id="MobiDB-lite"/>
    </source>
</evidence>
<dbReference type="GO" id="GO:0043190">
    <property type="term" value="C:ATP-binding cassette (ABC) transporter complex"/>
    <property type="evidence" value="ECO:0007669"/>
    <property type="project" value="InterPro"/>
</dbReference>
<protein>
    <submittedName>
        <fullName evidence="6">Peptide ABC transporter substrate-binding protein</fullName>
    </submittedName>
</protein>
<dbReference type="Gene3D" id="3.90.76.10">
    <property type="entry name" value="Dipeptide-binding Protein, Domain 1"/>
    <property type="match status" value="1"/>
</dbReference>
<dbReference type="InterPro" id="IPR030678">
    <property type="entry name" value="Peptide/Ni-bd"/>
</dbReference>
<dbReference type="KEGG" id="hsai:HPS36_04885"/>
<dbReference type="GO" id="GO:0042597">
    <property type="term" value="C:periplasmic space"/>
    <property type="evidence" value="ECO:0007669"/>
    <property type="project" value="UniProtKB-ARBA"/>
</dbReference>
<dbReference type="GO" id="GO:1904680">
    <property type="term" value="F:peptide transmembrane transporter activity"/>
    <property type="evidence" value="ECO:0007669"/>
    <property type="project" value="TreeGrafter"/>
</dbReference>
<dbReference type="Gene3D" id="3.40.190.10">
    <property type="entry name" value="Periplasmic binding protein-like II"/>
    <property type="match status" value="1"/>
</dbReference>
<dbReference type="Proteomes" id="UP000505020">
    <property type="component" value="Chromosome"/>
</dbReference>
<dbReference type="SUPFAM" id="SSF53850">
    <property type="entry name" value="Periplasmic binding protein-like II"/>
    <property type="match status" value="1"/>
</dbReference>
<dbReference type="Pfam" id="PF00496">
    <property type="entry name" value="SBP_bac_5"/>
    <property type="match status" value="1"/>
</dbReference>
<accession>A0A7D3XZS4</accession>
<evidence type="ECO:0000256" key="2">
    <source>
        <dbReference type="ARBA" id="ARBA00022448"/>
    </source>
</evidence>
<evidence type="ECO:0000256" key="1">
    <source>
        <dbReference type="ARBA" id="ARBA00005695"/>
    </source>
</evidence>
<reference evidence="6 7" key="1">
    <citation type="submission" date="2020-05" db="EMBL/GenBank/DDBJ databases">
        <title>Halorubrum RHB-C sp.nov., an extremely halophilic archaeon isolated from solar salt farm.</title>
        <authorList>
            <person name="Ho H."/>
            <person name="Danganan R.E."/>
            <person name="Dedeles G.R."/>
            <person name="Kim S.-G."/>
        </authorList>
    </citation>
    <scope>NUCLEOTIDE SEQUENCE [LARGE SCALE GENOMIC DNA]</scope>
    <source>
        <strain evidence="6 7">RHB-C</strain>
    </source>
</reference>
<dbReference type="PANTHER" id="PTHR30290:SF9">
    <property type="entry name" value="OLIGOPEPTIDE-BINDING PROTEIN APPA"/>
    <property type="match status" value="1"/>
</dbReference>
<comment type="similarity">
    <text evidence="1">Belongs to the bacterial solute-binding protein 5 family.</text>
</comment>
<feature type="domain" description="Solute-binding protein family 5" evidence="5">
    <location>
        <begin position="113"/>
        <end position="470"/>
    </location>
</feature>